<protein>
    <submittedName>
        <fullName evidence="2">Uncharacterized protein</fullName>
    </submittedName>
</protein>
<evidence type="ECO:0000313" key="3">
    <source>
        <dbReference type="Proteomes" id="UP000247498"/>
    </source>
</evidence>
<dbReference type="AlphaFoldDB" id="A0A2V0PE53"/>
<proteinExistence type="predicted"/>
<gene>
    <name evidence="2" type="ORF">Rsub_10863</name>
</gene>
<evidence type="ECO:0000313" key="2">
    <source>
        <dbReference type="EMBL" id="GBF98116.1"/>
    </source>
</evidence>
<keyword evidence="3" id="KW-1185">Reference proteome</keyword>
<dbReference type="Proteomes" id="UP000247498">
    <property type="component" value="Unassembled WGS sequence"/>
</dbReference>
<feature type="region of interest" description="Disordered" evidence="1">
    <location>
        <begin position="106"/>
        <end position="154"/>
    </location>
</feature>
<name>A0A2V0PE53_9CHLO</name>
<accession>A0A2V0PE53</accession>
<comment type="caution">
    <text evidence="2">The sequence shown here is derived from an EMBL/GenBank/DDBJ whole genome shotgun (WGS) entry which is preliminary data.</text>
</comment>
<feature type="compositionally biased region" description="Low complexity" evidence="1">
    <location>
        <begin position="118"/>
        <end position="136"/>
    </location>
</feature>
<reference evidence="2 3" key="1">
    <citation type="journal article" date="2018" name="Sci. Rep.">
        <title>Raphidocelis subcapitata (=Pseudokirchneriella subcapitata) provides an insight into genome evolution and environmental adaptations in the Sphaeropleales.</title>
        <authorList>
            <person name="Suzuki S."/>
            <person name="Yamaguchi H."/>
            <person name="Nakajima N."/>
            <person name="Kawachi M."/>
        </authorList>
    </citation>
    <scope>NUCLEOTIDE SEQUENCE [LARGE SCALE GENOMIC DNA]</scope>
    <source>
        <strain evidence="2 3">NIES-35</strain>
    </source>
</reference>
<dbReference type="EMBL" id="BDRX01000116">
    <property type="protein sequence ID" value="GBF98116.1"/>
    <property type="molecule type" value="Genomic_DNA"/>
</dbReference>
<organism evidence="2 3">
    <name type="scientific">Raphidocelis subcapitata</name>
    <dbReference type="NCBI Taxonomy" id="307507"/>
    <lineage>
        <taxon>Eukaryota</taxon>
        <taxon>Viridiplantae</taxon>
        <taxon>Chlorophyta</taxon>
        <taxon>core chlorophytes</taxon>
        <taxon>Chlorophyceae</taxon>
        <taxon>CS clade</taxon>
        <taxon>Sphaeropleales</taxon>
        <taxon>Selenastraceae</taxon>
        <taxon>Raphidocelis</taxon>
    </lineage>
</organism>
<dbReference type="InParanoid" id="A0A2V0PE53"/>
<dbReference type="OrthoDB" id="508902at2759"/>
<sequence length="154" mass="16847">MGIVGSKDESGKVVLGALPPGFLDYRGRELRDKLDACLEKNMWFFSIGGIILSVPVCIKYKTERPLMAAAITCPVMDMMFGTIRCDKEKEEFAKYYKQLQGTWNEQAGRHDAGGAAAGGPATEQQQQQAQAQAQAGPPSPLRNDRQQQQAQRGG</sequence>
<evidence type="ECO:0000256" key="1">
    <source>
        <dbReference type="SAM" id="MobiDB-lite"/>
    </source>
</evidence>